<dbReference type="CDD" id="cd09874">
    <property type="entry name" value="PIN_MT3492-like"/>
    <property type="match status" value="1"/>
</dbReference>
<dbReference type="Gene3D" id="3.40.50.1010">
    <property type="entry name" value="5'-nuclease"/>
    <property type="match status" value="1"/>
</dbReference>
<evidence type="ECO:0000313" key="2">
    <source>
        <dbReference type="EMBL" id="MBD2771052.1"/>
    </source>
</evidence>
<name>A0A8J6XIV1_9CYAN</name>
<gene>
    <name evidence="2" type="ORF">ICL16_02670</name>
</gene>
<sequence>MIFYYLDASAWVKRYYQELGTIWLQKLFAQNPNFACATLGFVEVVATLTRKQKAGQINSSQFQQKIQDLEVDWQNFTQVQLTAEVVDRSKLLAVSLALRGADAVHLGSAFLLQRRLSQGDQLILVTSDYELKVAARSSGLVVLDPQEEEAKSST</sequence>
<keyword evidence="3" id="KW-1185">Reference proteome</keyword>
<dbReference type="EMBL" id="JACXAE010000013">
    <property type="protein sequence ID" value="MBD2771052.1"/>
    <property type="molecule type" value="Genomic_DNA"/>
</dbReference>
<dbReference type="InterPro" id="IPR002716">
    <property type="entry name" value="PIN_dom"/>
</dbReference>
<comment type="caution">
    <text evidence="2">The sequence shown here is derived from an EMBL/GenBank/DDBJ whole genome shotgun (WGS) entry which is preliminary data.</text>
</comment>
<dbReference type="RefSeq" id="WP_190825348.1">
    <property type="nucleotide sequence ID" value="NZ_CAWPPI010000013.1"/>
</dbReference>
<evidence type="ECO:0000313" key="3">
    <source>
        <dbReference type="Proteomes" id="UP000629098"/>
    </source>
</evidence>
<feature type="domain" description="PIN" evidence="1">
    <location>
        <begin position="4"/>
        <end position="135"/>
    </location>
</feature>
<dbReference type="InterPro" id="IPR029060">
    <property type="entry name" value="PIN-like_dom_sf"/>
</dbReference>
<dbReference type="Proteomes" id="UP000629098">
    <property type="component" value="Unassembled WGS sequence"/>
</dbReference>
<dbReference type="SUPFAM" id="SSF88723">
    <property type="entry name" value="PIN domain-like"/>
    <property type="match status" value="1"/>
</dbReference>
<dbReference type="AlphaFoldDB" id="A0A8J6XIV1"/>
<dbReference type="Pfam" id="PF01850">
    <property type="entry name" value="PIN"/>
    <property type="match status" value="1"/>
</dbReference>
<organism evidence="2 3">
    <name type="scientific">Iningainema tapete BLCC-T55</name>
    <dbReference type="NCBI Taxonomy" id="2748662"/>
    <lineage>
        <taxon>Bacteria</taxon>
        <taxon>Bacillati</taxon>
        <taxon>Cyanobacteriota</taxon>
        <taxon>Cyanophyceae</taxon>
        <taxon>Nostocales</taxon>
        <taxon>Scytonemataceae</taxon>
        <taxon>Iningainema tapete</taxon>
    </lineage>
</organism>
<proteinExistence type="predicted"/>
<protein>
    <submittedName>
        <fullName evidence="2">Type II toxin-antitoxin system VapC family toxin</fullName>
    </submittedName>
</protein>
<reference evidence="2" key="1">
    <citation type="submission" date="2020-09" db="EMBL/GenBank/DDBJ databases">
        <title>Iningainema tapete sp. nov. (Scytonemataceae, Cyanobacteria) from greenhouses in central Florida (USA) produces two types of nodularin with biosynthetic potential for microcystin-LR and anabaenopeptins.</title>
        <authorList>
            <person name="Berthold D.E."/>
            <person name="Lefler F.W."/>
            <person name="Huang I.-S."/>
            <person name="Abdulla H."/>
            <person name="Zimba P.V."/>
            <person name="Laughinghouse H.D. IV."/>
        </authorList>
    </citation>
    <scope>NUCLEOTIDE SEQUENCE</scope>
    <source>
        <strain evidence="2">BLCCT55</strain>
    </source>
</reference>
<accession>A0A8J6XIV1</accession>
<evidence type="ECO:0000259" key="1">
    <source>
        <dbReference type="Pfam" id="PF01850"/>
    </source>
</evidence>